<evidence type="ECO:0000256" key="1">
    <source>
        <dbReference type="SAM" id="Phobius"/>
    </source>
</evidence>
<evidence type="ECO:0000313" key="3">
    <source>
        <dbReference type="Proteomes" id="UP000031197"/>
    </source>
</evidence>
<gene>
    <name evidence="2" type="ORF">RJ41_06620</name>
</gene>
<feature type="transmembrane region" description="Helical" evidence="1">
    <location>
        <begin position="55"/>
        <end position="75"/>
    </location>
</feature>
<sequence length="88" mass="10050">MKNVPILNKVVYFGLLLLGTYLCSKLLQVITLYFLNQPFFVNPLSITQSDEFTSSVKVSLILLDFISFALGYFVLKKCSSFLEKTEKK</sequence>
<organism evidence="2 3">
    <name type="scientific">Alteromonas marina</name>
    <dbReference type="NCBI Taxonomy" id="203795"/>
    <lineage>
        <taxon>Bacteria</taxon>
        <taxon>Pseudomonadati</taxon>
        <taxon>Pseudomonadota</taxon>
        <taxon>Gammaproteobacteria</taxon>
        <taxon>Alteromonadales</taxon>
        <taxon>Alteromonadaceae</taxon>
        <taxon>Alteromonas/Salinimonas group</taxon>
        <taxon>Alteromonas</taxon>
    </lineage>
</organism>
<dbReference type="Proteomes" id="UP000031197">
    <property type="component" value="Unassembled WGS sequence"/>
</dbReference>
<keyword evidence="3" id="KW-1185">Reference proteome</keyword>
<dbReference type="AlphaFoldDB" id="A0A0B3YHZ0"/>
<protein>
    <submittedName>
        <fullName evidence="2">Uncharacterized protein</fullName>
    </submittedName>
</protein>
<keyword evidence="1" id="KW-0812">Transmembrane</keyword>
<proteinExistence type="predicted"/>
<feature type="transmembrane region" description="Helical" evidence="1">
    <location>
        <begin position="12"/>
        <end position="35"/>
    </location>
</feature>
<accession>A0A0B3YHZ0</accession>
<dbReference type="EMBL" id="JWLW01000012">
    <property type="protein sequence ID" value="KHT54202.1"/>
    <property type="molecule type" value="Genomic_DNA"/>
</dbReference>
<reference evidence="2 3" key="1">
    <citation type="submission" date="2014-12" db="EMBL/GenBank/DDBJ databases">
        <title>Genome sequencing of Alteromonas marina AD001.</title>
        <authorList>
            <person name="Adrian T.G.S."/>
            <person name="Chan K.G."/>
        </authorList>
    </citation>
    <scope>NUCLEOTIDE SEQUENCE [LARGE SCALE GENOMIC DNA]</scope>
    <source>
        <strain evidence="2 3">AD001</strain>
    </source>
</reference>
<keyword evidence="1" id="KW-1133">Transmembrane helix</keyword>
<comment type="caution">
    <text evidence="2">The sequence shown here is derived from an EMBL/GenBank/DDBJ whole genome shotgun (WGS) entry which is preliminary data.</text>
</comment>
<name>A0A0B3YHZ0_9ALTE</name>
<keyword evidence="1" id="KW-0472">Membrane</keyword>
<evidence type="ECO:0000313" key="2">
    <source>
        <dbReference type="EMBL" id="KHT54202.1"/>
    </source>
</evidence>